<evidence type="ECO:0000256" key="1">
    <source>
        <dbReference type="SAM" id="Coils"/>
    </source>
</evidence>
<sequence>MDIVHAPDETTALLAKAHKRAAKWEQDMLALRGRLQLDESSGTVLTETEEDELDSPESETGVLKVECDSSDEKTHILLEARPMRLRRTIKDERRAKEAWFSHCIHVETVMRATHEAAKVAVQEKVEAVKESTLLCKSLRRDVRRLERKLEQTKTESEAAFASLRRKYKKAKGERNVLREKPGEDAGLIAQLRAKIAALEDDAKLQATKHDAAVQVLTQDKNRLAQSNAQLKNAVANIQRVSLVVSGSSANGQGVNEQQRGGRKKRKRGNKGEKGGSPPNKKRKVQVGNNKIRS</sequence>
<evidence type="ECO:0000256" key="2">
    <source>
        <dbReference type="SAM" id="MobiDB-lite"/>
    </source>
</evidence>
<reference evidence="3" key="1">
    <citation type="submission" date="2020-05" db="EMBL/GenBank/DDBJ databases">
        <title>Mycena genomes resolve the evolution of fungal bioluminescence.</title>
        <authorList>
            <person name="Tsai I.J."/>
        </authorList>
    </citation>
    <scope>NUCLEOTIDE SEQUENCE</scope>
    <source>
        <strain evidence="3">171206Taipei</strain>
    </source>
</reference>
<dbReference type="AlphaFoldDB" id="A0A8H6SYE6"/>
<feature type="coiled-coil region" evidence="1">
    <location>
        <begin position="128"/>
        <end position="240"/>
    </location>
</feature>
<organism evidence="3 4">
    <name type="scientific">Mycena indigotica</name>
    <dbReference type="NCBI Taxonomy" id="2126181"/>
    <lineage>
        <taxon>Eukaryota</taxon>
        <taxon>Fungi</taxon>
        <taxon>Dikarya</taxon>
        <taxon>Basidiomycota</taxon>
        <taxon>Agaricomycotina</taxon>
        <taxon>Agaricomycetes</taxon>
        <taxon>Agaricomycetidae</taxon>
        <taxon>Agaricales</taxon>
        <taxon>Marasmiineae</taxon>
        <taxon>Mycenaceae</taxon>
        <taxon>Mycena</taxon>
    </lineage>
</organism>
<name>A0A8H6SYE6_9AGAR</name>
<feature type="region of interest" description="Disordered" evidence="2">
    <location>
        <begin position="247"/>
        <end position="293"/>
    </location>
</feature>
<accession>A0A8H6SYE6</accession>
<dbReference type="Proteomes" id="UP000636479">
    <property type="component" value="Unassembled WGS sequence"/>
</dbReference>
<feature type="region of interest" description="Disordered" evidence="2">
    <location>
        <begin position="40"/>
        <end position="59"/>
    </location>
</feature>
<keyword evidence="4" id="KW-1185">Reference proteome</keyword>
<dbReference type="GeneID" id="59343448"/>
<keyword evidence="1" id="KW-0175">Coiled coil</keyword>
<comment type="caution">
    <text evidence="3">The sequence shown here is derived from an EMBL/GenBank/DDBJ whole genome shotgun (WGS) entry which is preliminary data.</text>
</comment>
<dbReference type="RefSeq" id="XP_037221224.1">
    <property type="nucleotide sequence ID" value="XM_037360932.1"/>
</dbReference>
<feature type="compositionally biased region" description="Acidic residues" evidence="2">
    <location>
        <begin position="47"/>
        <end position="57"/>
    </location>
</feature>
<proteinExistence type="predicted"/>
<protein>
    <submittedName>
        <fullName evidence="3">SCP domain-containing protein</fullName>
    </submittedName>
</protein>
<evidence type="ECO:0000313" key="4">
    <source>
        <dbReference type="Proteomes" id="UP000636479"/>
    </source>
</evidence>
<gene>
    <name evidence="3" type="ORF">MIND_00411000</name>
</gene>
<evidence type="ECO:0000313" key="3">
    <source>
        <dbReference type="EMBL" id="KAF7306205.1"/>
    </source>
</evidence>
<dbReference type="EMBL" id="JACAZF010000004">
    <property type="protein sequence ID" value="KAF7306205.1"/>
    <property type="molecule type" value="Genomic_DNA"/>
</dbReference>